<dbReference type="GO" id="GO:0003700">
    <property type="term" value="F:DNA-binding transcription factor activity"/>
    <property type="evidence" value="ECO:0007669"/>
    <property type="project" value="TreeGrafter"/>
</dbReference>
<dbReference type="InterPro" id="IPR014710">
    <property type="entry name" value="RmlC-like_jellyroll"/>
</dbReference>
<keyword evidence="3" id="KW-0804">Transcription</keyword>
<feature type="domain" description="HTH crp-type" evidence="5">
    <location>
        <begin position="150"/>
        <end position="220"/>
    </location>
</feature>
<proteinExistence type="predicted"/>
<dbReference type="PROSITE" id="PS51063">
    <property type="entry name" value="HTH_CRP_2"/>
    <property type="match status" value="1"/>
</dbReference>
<dbReference type="RefSeq" id="WP_013298176.1">
    <property type="nucleotide sequence ID" value="NC_014410.1"/>
</dbReference>
<dbReference type="STRING" id="580327.Tthe_1706"/>
<feature type="domain" description="Cyclic nucleotide-binding" evidence="4">
    <location>
        <begin position="27"/>
        <end position="119"/>
    </location>
</feature>
<name>D9TQH6_THETC</name>
<reference evidence="6 7" key="1">
    <citation type="submission" date="2010-08" db="EMBL/GenBank/DDBJ databases">
        <title>Complete sequence of Thermoanaerobacterium thermosaccharolyticum DSM 571.</title>
        <authorList>
            <consortium name="US DOE Joint Genome Institute"/>
            <person name="Lucas S."/>
            <person name="Copeland A."/>
            <person name="Lapidus A."/>
            <person name="Cheng J.-F."/>
            <person name="Bruce D."/>
            <person name="Goodwin L."/>
            <person name="Pitluck S."/>
            <person name="Teshima H."/>
            <person name="Detter J.C."/>
            <person name="Han C."/>
            <person name="Tapia R."/>
            <person name="Land M."/>
            <person name="Hauser L."/>
            <person name="Chang Y.-J."/>
            <person name="Jeffries C."/>
            <person name="Kyrpides N."/>
            <person name="Ivanova N."/>
            <person name="Mikhailova N."/>
            <person name="Hemme C.L."/>
            <person name="Woyke T."/>
        </authorList>
    </citation>
    <scope>NUCLEOTIDE SEQUENCE [LARGE SCALE GENOMIC DNA]</scope>
    <source>
        <strain evidence="7">ATCC 7956 / DSM 571 / NCIMB 9385 / NCA 3814 / NCTC 13789 / WDCM 00135 / 2032</strain>
    </source>
</reference>
<keyword evidence="2" id="KW-0238">DNA-binding</keyword>
<sequence>MMTIHNIIDIIEKNAEIFKILKDCPYEILKQWEIKDYAKGTVICNQGEVYDYFYIIVSGSVDVYIVAENGKKYSQAVYTRGYYIGELEIFDKKPYICSVQALSPVKILRLKREYFLKWIEIDKNINNYVMHTLCKQFYNLSKKAGEDTLYSLKNRVCNYLISVGYKNPNYKKNIIVNIEKKQLSEKFAVTQRSINRILQFLKEKNIIDVNNTCIIIKDMDELIKEEKKSRFE</sequence>
<dbReference type="PRINTS" id="PR00103">
    <property type="entry name" value="CAMPKINASE"/>
</dbReference>
<evidence type="ECO:0000313" key="7">
    <source>
        <dbReference type="Proteomes" id="UP000001626"/>
    </source>
</evidence>
<dbReference type="Gene3D" id="1.10.10.10">
    <property type="entry name" value="Winged helix-like DNA-binding domain superfamily/Winged helix DNA-binding domain"/>
    <property type="match status" value="1"/>
</dbReference>
<dbReference type="Pfam" id="PF13545">
    <property type="entry name" value="HTH_Crp_2"/>
    <property type="match status" value="1"/>
</dbReference>
<dbReference type="OrthoDB" id="581021at2"/>
<dbReference type="KEGG" id="ttm:Tthe_1706"/>
<keyword evidence="7" id="KW-1185">Reference proteome</keyword>
<dbReference type="SUPFAM" id="SSF51206">
    <property type="entry name" value="cAMP-binding domain-like"/>
    <property type="match status" value="1"/>
</dbReference>
<dbReference type="EMBL" id="CP002171">
    <property type="protein sequence ID" value="ADL69210.1"/>
    <property type="molecule type" value="Genomic_DNA"/>
</dbReference>
<dbReference type="GO" id="GO:0005829">
    <property type="term" value="C:cytosol"/>
    <property type="evidence" value="ECO:0007669"/>
    <property type="project" value="TreeGrafter"/>
</dbReference>
<dbReference type="PROSITE" id="PS50042">
    <property type="entry name" value="CNMP_BINDING_3"/>
    <property type="match status" value="1"/>
</dbReference>
<dbReference type="GO" id="GO:0003677">
    <property type="term" value="F:DNA binding"/>
    <property type="evidence" value="ECO:0007669"/>
    <property type="project" value="UniProtKB-KW"/>
</dbReference>
<dbReference type="Gene3D" id="2.60.120.10">
    <property type="entry name" value="Jelly Rolls"/>
    <property type="match status" value="1"/>
</dbReference>
<dbReference type="InterPro" id="IPR050397">
    <property type="entry name" value="Env_Response_Regulators"/>
</dbReference>
<dbReference type="CDD" id="cd00038">
    <property type="entry name" value="CAP_ED"/>
    <property type="match status" value="1"/>
</dbReference>
<dbReference type="SMART" id="SM00100">
    <property type="entry name" value="cNMP"/>
    <property type="match status" value="1"/>
</dbReference>
<dbReference type="PANTHER" id="PTHR24567:SF26">
    <property type="entry name" value="REGULATORY PROTEIN YEIL"/>
    <property type="match status" value="1"/>
</dbReference>
<dbReference type="Pfam" id="PF00027">
    <property type="entry name" value="cNMP_binding"/>
    <property type="match status" value="1"/>
</dbReference>
<dbReference type="PANTHER" id="PTHR24567">
    <property type="entry name" value="CRP FAMILY TRANSCRIPTIONAL REGULATORY PROTEIN"/>
    <property type="match status" value="1"/>
</dbReference>
<evidence type="ECO:0000256" key="3">
    <source>
        <dbReference type="ARBA" id="ARBA00023163"/>
    </source>
</evidence>
<dbReference type="GeneID" id="93864533"/>
<dbReference type="InterPro" id="IPR012318">
    <property type="entry name" value="HTH_CRP"/>
</dbReference>
<keyword evidence="1" id="KW-0805">Transcription regulation</keyword>
<dbReference type="SUPFAM" id="SSF46785">
    <property type="entry name" value="Winged helix' DNA-binding domain"/>
    <property type="match status" value="1"/>
</dbReference>
<dbReference type="AlphaFoldDB" id="D9TQH6"/>
<evidence type="ECO:0000259" key="5">
    <source>
        <dbReference type="PROSITE" id="PS51063"/>
    </source>
</evidence>
<evidence type="ECO:0000256" key="2">
    <source>
        <dbReference type="ARBA" id="ARBA00023125"/>
    </source>
</evidence>
<dbReference type="eggNOG" id="COG0664">
    <property type="taxonomic scope" value="Bacteria"/>
</dbReference>
<dbReference type="HOGENOM" id="CLU_075053_14_0_9"/>
<dbReference type="InterPro" id="IPR018490">
    <property type="entry name" value="cNMP-bd_dom_sf"/>
</dbReference>
<dbReference type="InterPro" id="IPR036388">
    <property type="entry name" value="WH-like_DNA-bd_sf"/>
</dbReference>
<organism evidence="6 7">
    <name type="scientific">Thermoanaerobacterium thermosaccharolyticum (strain ATCC 7956 / DSM 571 / NCIMB 9385 / NCA 3814 / NCTC 13789 / WDCM 00135 / 2032)</name>
    <name type="common">Clostridium thermosaccharolyticum</name>
    <dbReference type="NCBI Taxonomy" id="580327"/>
    <lineage>
        <taxon>Bacteria</taxon>
        <taxon>Bacillati</taxon>
        <taxon>Bacillota</taxon>
        <taxon>Clostridia</taxon>
        <taxon>Thermoanaerobacterales</taxon>
        <taxon>Thermoanaerobacteraceae</taxon>
        <taxon>Thermoanaerobacterium</taxon>
    </lineage>
</organism>
<evidence type="ECO:0000259" key="4">
    <source>
        <dbReference type="PROSITE" id="PS50042"/>
    </source>
</evidence>
<evidence type="ECO:0000313" key="6">
    <source>
        <dbReference type="EMBL" id="ADL69210.1"/>
    </source>
</evidence>
<accession>D9TQH6</accession>
<protein>
    <submittedName>
        <fullName evidence="6">Transcriptional regulator, Crp/Fnr family</fullName>
    </submittedName>
</protein>
<dbReference type="InterPro" id="IPR036390">
    <property type="entry name" value="WH_DNA-bd_sf"/>
</dbReference>
<dbReference type="InterPro" id="IPR000595">
    <property type="entry name" value="cNMP-bd_dom"/>
</dbReference>
<dbReference type="Proteomes" id="UP000001626">
    <property type="component" value="Chromosome"/>
</dbReference>
<gene>
    <name evidence="6" type="ordered locus">Tthe_1706</name>
</gene>
<evidence type="ECO:0000256" key="1">
    <source>
        <dbReference type="ARBA" id="ARBA00023015"/>
    </source>
</evidence>